<dbReference type="PROSITE" id="PS51866">
    <property type="entry name" value="MOP"/>
    <property type="match status" value="1"/>
</dbReference>
<dbReference type="InterPro" id="IPR000847">
    <property type="entry name" value="LysR_HTH_N"/>
</dbReference>
<dbReference type="InterPro" id="IPR051815">
    <property type="entry name" value="Molybdate_resp_trans_reg"/>
</dbReference>
<evidence type="ECO:0000256" key="1">
    <source>
        <dbReference type="ARBA" id="ARBA00008110"/>
    </source>
</evidence>
<keyword evidence="8" id="KW-1185">Reference proteome</keyword>
<dbReference type="Gene3D" id="1.10.10.10">
    <property type="entry name" value="Winged helix-like DNA-binding domain superfamily/Winged helix DNA-binding domain"/>
    <property type="match status" value="1"/>
</dbReference>
<keyword evidence="2 5" id="KW-0813">Transport</keyword>
<dbReference type="InterPro" id="IPR005116">
    <property type="entry name" value="Transp-assoc_OB_typ1"/>
</dbReference>
<dbReference type="SUPFAM" id="SSF50331">
    <property type="entry name" value="MOP-like"/>
    <property type="match status" value="1"/>
</dbReference>
<name>A0ABT9S462_9BURK</name>
<keyword evidence="3 5" id="KW-0500">Molybdenum</keyword>
<protein>
    <submittedName>
        <fullName evidence="7">Molybdate transport system regulatory protein</fullName>
    </submittedName>
</protein>
<comment type="similarity">
    <text evidence="1 5">Belongs to the ModE family.</text>
</comment>
<dbReference type="InterPro" id="IPR036390">
    <property type="entry name" value="WH_DNA-bd_sf"/>
</dbReference>
<organism evidence="7 8">
    <name type="scientific">Variovorax ginsengisoli</name>
    <dbReference type="NCBI Taxonomy" id="363844"/>
    <lineage>
        <taxon>Bacteria</taxon>
        <taxon>Pseudomonadati</taxon>
        <taxon>Pseudomonadota</taxon>
        <taxon>Betaproteobacteria</taxon>
        <taxon>Burkholderiales</taxon>
        <taxon>Comamonadaceae</taxon>
        <taxon>Variovorax</taxon>
    </lineage>
</organism>
<dbReference type="RefSeq" id="WP_307687961.1">
    <property type="nucleotide sequence ID" value="NZ_JAUSRO010000001.1"/>
</dbReference>
<dbReference type="Pfam" id="PF00126">
    <property type="entry name" value="HTH_1"/>
    <property type="match status" value="1"/>
</dbReference>
<dbReference type="InterPro" id="IPR008995">
    <property type="entry name" value="Mo/tungstate-bd_C_term_dom"/>
</dbReference>
<reference evidence="7 8" key="1">
    <citation type="submission" date="2023-07" db="EMBL/GenBank/DDBJ databases">
        <title>Sorghum-associated microbial communities from plants grown in Nebraska, USA.</title>
        <authorList>
            <person name="Schachtman D."/>
        </authorList>
    </citation>
    <scope>NUCLEOTIDE SEQUENCE [LARGE SCALE GENOMIC DNA]</scope>
    <source>
        <strain evidence="7 8">DS1607</strain>
    </source>
</reference>
<evidence type="ECO:0000259" key="6">
    <source>
        <dbReference type="PROSITE" id="PS51866"/>
    </source>
</evidence>
<evidence type="ECO:0000256" key="3">
    <source>
        <dbReference type="ARBA" id="ARBA00022505"/>
    </source>
</evidence>
<sequence length="256" mass="26123">MAIPRFIDALGHGMADKRIEILRGIARSGSISQAARESAVSYKAAWQAIDTLTNLAGVPLVARAVGGAGGGGAVLTAQGAHLLDLAQALDVARQDVHARWSQREGGTAPHIDTALQRLSVRTSMRNQLPAVVASIATMGRIAHVVMHLGESGQVAARITQESAELLGLAVDMPVLALCKATAVRVMRAGDAASIEGNRLAGTAASVEPGEGGDEIAVALPGGMQLVGFAPSGSALRKRQRVSAEVDASAVVVALPG</sequence>
<evidence type="ECO:0000256" key="4">
    <source>
        <dbReference type="ARBA" id="ARBA00022737"/>
    </source>
</evidence>
<evidence type="ECO:0000313" key="7">
    <source>
        <dbReference type="EMBL" id="MDP9898142.1"/>
    </source>
</evidence>
<accession>A0ABT9S462</accession>
<dbReference type="SUPFAM" id="SSF46785">
    <property type="entry name" value="Winged helix' DNA-binding domain"/>
    <property type="match status" value="1"/>
</dbReference>
<proteinExistence type="inferred from homology"/>
<dbReference type="EMBL" id="JAUSRO010000001">
    <property type="protein sequence ID" value="MDP9898142.1"/>
    <property type="molecule type" value="Genomic_DNA"/>
</dbReference>
<evidence type="ECO:0000313" key="8">
    <source>
        <dbReference type="Proteomes" id="UP001226867"/>
    </source>
</evidence>
<dbReference type="InterPro" id="IPR016462">
    <property type="entry name" value="ModE"/>
</dbReference>
<evidence type="ECO:0000256" key="5">
    <source>
        <dbReference type="PIRNR" id="PIRNR005763"/>
    </source>
</evidence>
<dbReference type="Pfam" id="PF03459">
    <property type="entry name" value="TOBE"/>
    <property type="match status" value="1"/>
</dbReference>
<dbReference type="PANTHER" id="PTHR30432">
    <property type="entry name" value="TRANSCRIPTIONAL REGULATOR MODE"/>
    <property type="match status" value="1"/>
</dbReference>
<comment type="caution">
    <text evidence="7">The sequence shown here is derived from an EMBL/GenBank/DDBJ whole genome shotgun (WGS) entry which is preliminary data.</text>
</comment>
<dbReference type="PANTHER" id="PTHR30432:SF1">
    <property type="entry name" value="DNA-BINDING TRANSCRIPTIONAL DUAL REGULATOR MODE"/>
    <property type="match status" value="1"/>
</dbReference>
<dbReference type="InterPro" id="IPR036388">
    <property type="entry name" value="WH-like_DNA-bd_sf"/>
</dbReference>
<keyword evidence="4" id="KW-0677">Repeat</keyword>
<evidence type="ECO:0000256" key="2">
    <source>
        <dbReference type="ARBA" id="ARBA00022448"/>
    </source>
</evidence>
<feature type="domain" description="Mop" evidence="6">
    <location>
        <begin position="121"/>
        <end position="187"/>
    </location>
</feature>
<gene>
    <name evidence="7" type="ORF">J2W36_000375</name>
</gene>
<dbReference type="Proteomes" id="UP001226867">
    <property type="component" value="Unassembled WGS sequence"/>
</dbReference>
<dbReference type="InterPro" id="IPR004606">
    <property type="entry name" value="Mop_domain"/>
</dbReference>
<dbReference type="PIRSF" id="PIRSF005763">
    <property type="entry name" value="Txn_reg_ModE"/>
    <property type="match status" value="1"/>
</dbReference>
<dbReference type="Gene3D" id="2.40.50.100">
    <property type="match status" value="2"/>
</dbReference>